<geneLocation type="plasmid" evidence="1">
    <name>pMC2</name>
</geneLocation>
<protein>
    <submittedName>
        <fullName evidence="1">Uncharacterized protein</fullName>
    </submittedName>
</protein>
<dbReference type="RefSeq" id="WP_024127834.1">
    <property type="nucleotide sequence ID" value="NC_023288.1"/>
</dbReference>
<reference evidence="1" key="1">
    <citation type="journal article" date="2014" name="Appl. Environ. Microbiol.">
        <title>Characterization of a Multiresistant Mosaic Plasmid from a Fish Farm Sediment Exiguobacterium sp. Isolate Reveals Aggregation of Functional Clinic-Associated Antibiotic Resistance Genes.</title>
        <authorList>
            <person name="Yang J."/>
            <person name="Wang C."/>
            <person name="Wu J."/>
            <person name="Liu L."/>
            <person name="Zhang G."/>
            <person name="Feng J."/>
        </authorList>
    </citation>
    <scope>NUCLEOTIDE SEQUENCE</scope>
    <source>
        <strain evidence="1">S3-2</strain>
        <plasmid evidence="1">pMC2</plasmid>
    </source>
</reference>
<organism evidence="1">
    <name type="scientific">Exiguobacterium sp. S3-2</name>
    <dbReference type="NCBI Taxonomy" id="1389960"/>
    <lineage>
        <taxon>Bacteria</taxon>
        <taxon>Bacillati</taxon>
        <taxon>Bacillota</taxon>
        <taxon>Bacilli</taxon>
        <taxon>Bacillales</taxon>
        <taxon>Bacillales Family XII. Incertae Sedis</taxon>
        <taxon>Exiguobacterium</taxon>
    </lineage>
</organism>
<sequence>MRTTIKTEKEQLMGQYFSKLEKFEERLEAAGIETHEYYELLDLFRSYTMIDAKERQEKKDRDLDLDLDLDLDVVVLDGNLERMWLKGTKSGSLVFATLPEANEKIIQRAKNGTLMALAK</sequence>
<name>V9Z7N5_9BACL</name>
<proteinExistence type="predicted"/>
<dbReference type="AlphaFoldDB" id="V9Z7N5"/>
<evidence type="ECO:0000313" key="1">
    <source>
        <dbReference type="EMBL" id="AHE40567.1"/>
    </source>
</evidence>
<dbReference type="EMBL" id="KF648875">
    <property type="protein sequence ID" value="AHE40567.1"/>
    <property type="molecule type" value="Genomic_DNA"/>
</dbReference>
<accession>V9Z7N5</accession>
<keyword evidence="1" id="KW-0614">Plasmid</keyword>